<dbReference type="PROSITE" id="PS51444">
    <property type="entry name" value="FH2"/>
    <property type="match status" value="1"/>
</dbReference>
<dbReference type="PROSITE" id="PS51232">
    <property type="entry name" value="GBD_FH3"/>
    <property type="match status" value="1"/>
</dbReference>
<feature type="coiled-coil region" evidence="3">
    <location>
        <begin position="974"/>
        <end position="1010"/>
    </location>
</feature>
<sequence length="1076" mass="124292">MAPRKRSRHGLGFLCCFGGSDIPEINLRDNHPLQYMEFSSPIPNPEELNVRFAELVDELDLTDKNREAVFALPPEKKWQIYCSKKKEQEDPNKLATSWPDYYIGRINSMAAMQSLYAFDEEETEMRNQVVEDLKTALRTQPMRFVTRFIELDGLTCLLNFLRSMDHATCESRIHTSLIGCIKALMNNSQGRAHVLAQPEAISTIAQSLRTENSKTKVAVLEILGAVCLVPGGHKKVLQAMLHYQVYAAERTRFQTLLNELDRSLGRYRDEVNLKTAIMSFINAVLNAGAGEDNLEFRLHLRYEFLMLGIQPVIDKLRQHENAILDKHLDFFEMVRNEDDLELARRFDMVHIDTKSASQMFELIHKKLKHTEAYPCLLSVLHHCLQMPYKRNGGYFQQWQLLDRIIQQIVLQDERGMDPDLAPLENFNVKNIVNMLINENEVKQWRDQAEKFRKEHTELVSRLERKERECETKTLEKEEMMRTLNKMKDKLARESQELRLARGQVAELVAQLSEISIGPVSSPPPPGGPLTLSSSMTTNDLPPPAPPLPFACCPPPPPPPLPPGGPPTPPGAPPCFSMGLPLPPDPFPSSDIPLRKKCVPQPSHPLKSFNWVKLNEERVPGTVWNEIDDMQVFRILDLEDFEKMFSAYQRHQELITNPAQQKELGSTEDIYLASRKVKELSVIDGRRAQNCIILLSKLKLSNEEIRQAILKMDEQEDLAKDMLEQLLKFIPEKSDIDLLEEHKHEIERMARADRFLYEMSRIDHYQQRLQALFFKKKFQERLAEAKPKVEAILLASRELIRSKRLRQMLEIVLAIGNFMNKGQRGGAYGFRVASLNKIADTKSSIDRNISLLHYLIMILEKHFPDILTMPSELQHLPEAAKVNLAELEKEVGNLRRGLRAVEVELEYQKHQMREPNDKFVPVMSDFITVSSFSFSELEDQLSEARDKFSKALMYFGEQDSKMQPDEFFGIFDTFLQAFSEARQDLEAMRKKKEEEERRARMETMLKEQRERERWQRQRKVHAGSALEEGGEFDDLVSALRSGEVFDKDLCKLKRSRKRSGSQALEVTRERAINRLNY</sequence>
<comment type="similarity">
    <text evidence="2">Belongs to the formin homology family.</text>
</comment>
<keyword evidence="9" id="KW-1185">Reference proteome</keyword>
<accession>A0A7J8K6S9</accession>
<evidence type="ECO:0000256" key="4">
    <source>
        <dbReference type="SAM" id="MobiDB-lite"/>
    </source>
</evidence>
<dbReference type="InterPro" id="IPR014767">
    <property type="entry name" value="DAD_dom"/>
</dbReference>
<dbReference type="InterPro" id="IPR051425">
    <property type="entry name" value="Formin_Homology"/>
</dbReference>
<feature type="coiled-coil region" evidence="3">
    <location>
        <begin position="697"/>
        <end position="724"/>
    </location>
</feature>
<dbReference type="FunFam" id="1.20.58.2220:FF:000002">
    <property type="entry name" value="Dishevelled associated activator of morphogenesis 1"/>
    <property type="match status" value="1"/>
</dbReference>
<reference evidence="8 9" key="1">
    <citation type="journal article" date="2020" name="Nature">
        <title>Six reference-quality genomes reveal evolution of bat adaptations.</title>
        <authorList>
            <person name="Jebb D."/>
            <person name="Huang Z."/>
            <person name="Pippel M."/>
            <person name="Hughes G.M."/>
            <person name="Lavrichenko K."/>
            <person name="Devanna P."/>
            <person name="Winkler S."/>
            <person name="Jermiin L.S."/>
            <person name="Skirmuntt E.C."/>
            <person name="Katzourakis A."/>
            <person name="Burkitt-Gray L."/>
            <person name="Ray D.A."/>
            <person name="Sullivan K.A.M."/>
            <person name="Roscito J.G."/>
            <person name="Kirilenko B.M."/>
            <person name="Davalos L.M."/>
            <person name="Corthals A.P."/>
            <person name="Power M.L."/>
            <person name="Jones G."/>
            <person name="Ransome R.D."/>
            <person name="Dechmann D.K.N."/>
            <person name="Locatelli A.G."/>
            <person name="Puechmaille S.J."/>
            <person name="Fedrigo O."/>
            <person name="Jarvis E.D."/>
            <person name="Hiller M."/>
            <person name="Vernes S.C."/>
            <person name="Myers E.W."/>
            <person name="Teeling E.C."/>
        </authorList>
    </citation>
    <scope>NUCLEOTIDE SEQUENCE [LARGE SCALE GENOMIC DNA]</scope>
    <source>
        <strain evidence="8">MRouAeg1</strain>
        <tissue evidence="8">Muscle</tissue>
    </source>
</reference>
<dbReference type="GO" id="GO:0030036">
    <property type="term" value="P:actin cytoskeleton organization"/>
    <property type="evidence" value="ECO:0007669"/>
    <property type="project" value="InterPro"/>
</dbReference>
<dbReference type="InterPro" id="IPR010472">
    <property type="entry name" value="FH3_dom"/>
</dbReference>
<dbReference type="EMBL" id="JACASE010000001">
    <property type="protein sequence ID" value="KAF6504566.1"/>
    <property type="molecule type" value="Genomic_DNA"/>
</dbReference>
<evidence type="ECO:0000259" key="6">
    <source>
        <dbReference type="PROSITE" id="PS51232"/>
    </source>
</evidence>
<dbReference type="GO" id="GO:0090263">
    <property type="term" value="P:positive regulation of canonical Wnt signaling pathway"/>
    <property type="evidence" value="ECO:0007669"/>
    <property type="project" value="TreeGrafter"/>
</dbReference>
<evidence type="ECO:0000256" key="3">
    <source>
        <dbReference type="SAM" id="Coils"/>
    </source>
</evidence>
<dbReference type="InterPro" id="IPR016024">
    <property type="entry name" value="ARM-type_fold"/>
</dbReference>
<dbReference type="PANTHER" id="PTHR45725">
    <property type="entry name" value="FORMIN HOMOLOGY 2 FAMILY MEMBER"/>
    <property type="match status" value="1"/>
</dbReference>
<dbReference type="GO" id="GO:0016055">
    <property type="term" value="P:Wnt signaling pathway"/>
    <property type="evidence" value="ECO:0007669"/>
    <property type="project" value="UniProtKB-KW"/>
</dbReference>
<dbReference type="FunFam" id="1.25.10.10:FF:000012">
    <property type="entry name" value="Dishevelled associated activator of morphogenesis 2"/>
    <property type="match status" value="1"/>
</dbReference>
<evidence type="ECO:0000259" key="7">
    <source>
        <dbReference type="PROSITE" id="PS51444"/>
    </source>
</evidence>
<dbReference type="KEGG" id="ray:107515460"/>
<name>A0A7J8K6S9_ROUAE</name>
<dbReference type="FunFam" id="1.10.238.150:FF:000001">
    <property type="entry name" value="Dishevelled associated activator of morphogenesis 1"/>
    <property type="match status" value="1"/>
</dbReference>
<dbReference type="SMART" id="SM01139">
    <property type="entry name" value="Drf_FH3"/>
    <property type="match status" value="1"/>
</dbReference>
<feature type="domain" description="GBD/FH3" evidence="6">
    <location>
        <begin position="40"/>
        <end position="416"/>
    </location>
</feature>
<feature type="domain" description="DAD" evidence="5">
    <location>
        <begin position="1025"/>
        <end position="1056"/>
    </location>
</feature>
<dbReference type="Gene3D" id="1.10.238.150">
    <property type="entry name" value="Formin, FH3 diaphanous domain"/>
    <property type="match status" value="1"/>
</dbReference>
<organism evidence="8 9">
    <name type="scientific">Rousettus aegyptiacus</name>
    <name type="common">Egyptian fruit bat</name>
    <name type="synonym">Pteropus aegyptiacus</name>
    <dbReference type="NCBI Taxonomy" id="9407"/>
    <lineage>
        <taxon>Eukaryota</taxon>
        <taxon>Metazoa</taxon>
        <taxon>Chordata</taxon>
        <taxon>Craniata</taxon>
        <taxon>Vertebrata</taxon>
        <taxon>Euteleostomi</taxon>
        <taxon>Mammalia</taxon>
        <taxon>Eutheria</taxon>
        <taxon>Laurasiatheria</taxon>
        <taxon>Chiroptera</taxon>
        <taxon>Yinpterochiroptera</taxon>
        <taxon>Pteropodoidea</taxon>
        <taxon>Pteropodidae</taxon>
        <taxon>Rousettinae</taxon>
        <taxon>Rousettus</taxon>
    </lineage>
</organism>
<evidence type="ECO:0000313" key="9">
    <source>
        <dbReference type="Proteomes" id="UP000593571"/>
    </source>
</evidence>
<dbReference type="InterPro" id="IPR014768">
    <property type="entry name" value="GBD/FH3_dom"/>
</dbReference>
<dbReference type="Proteomes" id="UP000593571">
    <property type="component" value="Unassembled WGS sequence"/>
</dbReference>
<dbReference type="InterPro" id="IPR010473">
    <property type="entry name" value="GTPase-bd"/>
</dbReference>
<dbReference type="AlphaFoldDB" id="A0A7J8K6S9"/>
<evidence type="ECO:0000259" key="5">
    <source>
        <dbReference type="PROSITE" id="PS51231"/>
    </source>
</evidence>
<evidence type="ECO:0000313" key="8">
    <source>
        <dbReference type="EMBL" id="KAF6504566.1"/>
    </source>
</evidence>
<gene>
    <name evidence="8" type="ORF">HJG63_003626</name>
</gene>
<dbReference type="Gene3D" id="1.20.58.2220">
    <property type="entry name" value="Formin, FH2 domain"/>
    <property type="match status" value="1"/>
</dbReference>
<dbReference type="Pfam" id="PF02181">
    <property type="entry name" value="FH2"/>
    <property type="match status" value="1"/>
</dbReference>
<dbReference type="GO" id="GO:0048715">
    <property type="term" value="P:negative regulation of oligodendrocyte differentiation"/>
    <property type="evidence" value="ECO:0007669"/>
    <property type="project" value="TreeGrafter"/>
</dbReference>
<dbReference type="Gene3D" id="1.25.10.10">
    <property type="entry name" value="Leucine-rich Repeat Variant"/>
    <property type="match status" value="1"/>
</dbReference>
<protein>
    <submittedName>
        <fullName evidence="8">Dishevelled associated activator of morphogenesis 2</fullName>
    </submittedName>
</protein>
<evidence type="ECO:0000256" key="1">
    <source>
        <dbReference type="ARBA" id="ARBA00022687"/>
    </source>
</evidence>
<dbReference type="SMART" id="SM00498">
    <property type="entry name" value="FH2"/>
    <property type="match status" value="1"/>
</dbReference>
<keyword evidence="3" id="KW-0175">Coiled coil</keyword>
<dbReference type="OrthoDB" id="1104827at2759"/>
<dbReference type="PANTHER" id="PTHR45725:SF7">
    <property type="entry name" value="DISHEVELED-ASSOCIATED ACTIVATOR OF MORPHOGENESIS 2"/>
    <property type="match status" value="1"/>
</dbReference>
<dbReference type="Pfam" id="PF06371">
    <property type="entry name" value="Drf_GBD"/>
    <property type="match status" value="1"/>
</dbReference>
<keyword evidence="1" id="KW-0879">Wnt signaling pathway</keyword>
<dbReference type="PROSITE" id="PS51231">
    <property type="entry name" value="DAD"/>
    <property type="match status" value="1"/>
</dbReference>
<dbReference type="SUPFAM" id="SSF101447">
    <property type="entry name" value="Formin homology 2 domain (FH2 domain)"/>
    <property type="match status" value="1"/>
</dbReference>
<dbReference type="InterPro" id="IPR042201">
    <property type="entry name" value="FH2_Formin_sf"/>
</dbReference>
<feature type="coiled-coil region" evidence="3">
    <location>
        <begin position="434"/>
        <end position="510"/>
    </location>
</feature>
<feature type="domain" description="FH2" evidence="7">
    <location>
        <begin position="595"/>
        <end position="1003"/>
    </location>
</feature>
<dbReference type="GO" id="GO:2000050">
    <property type="term" value="P:regulation of non-canonical Wnt signaling pathway"/>
    <property type="evidence" value="ECO:0007669"/>
    <property type="project" value="TreeGrafter"/>
</dbReference>
<dbReference type="Pfam" id="PF06367">
    <property type="entry name" value="Drf_FH3"/>
    <property type="match status" value="1"/>
</dbReference>
<feature type="region of interest" description="Disordered" evidence="4">
    <location>
        <begin position="517"/>
        <end position="542"/>
    </location>
</feature>
<evidence type="ECO:0000256" key="2">
    <source>
        <dbReference type="ARBA" id="ARBA00023449"/>
    </source>
</evidence>
<dbReference type="SMART" id="SM01140">
    <property type="entry name" value="Drf_GBD"/>
    <property type="match status" value="1"/>
</dbReference>
<dbReference type="SUPFAM" id="SSF48371">
    <property type="entry name" value="ARM repeat"/>
    <property type="match status" value="1"/>
</dbReference>
<dbReference type="InterPro" id="IPR015425">
    <property type="entry name" value="FH2_Formin"/>
</dbReference>
<proteinExistence type="inferred from homology"/>
<dbReference type="GO" id="GO:0031267">
    <property type="term" value="F:small GTPase binding"/>
    <property type="evidence" value="ECO:0007669"/>
    <property type="project" value="InterPro"/>
</dbReference>
<comment type="caution">
    <text evidence="8">The sequence shown here is derived from an EMBL/GenBank/DDBJ whole genome shotgun (WGS) entry which is preliminary data.</text>
</comment>
<dbReference type="GO" id="GO:0003779">
    <property type="term" value="F:actin binding"/>
    <property type="evidence" value="ECO:0007669"/>
    <property type="project" value="InterPro"/>
</dbReference>
<dbReference type="InterPro" id="IPR011989">
    <property type="entry name" value="ARM-like"/>
</dbReference>